<reference evidence="2 3" key="1">
    <citation type="submission" date="2014-04" db="EMBL/GenBank/DDBJ databases">
        <authorList>
            <consortium name="DOE Joint Genome Institute"/>
            <person name="Kuo A."/>
            <person name="Tarkka M."/>
            <person name="Buscot F."/>
            <person name="Kohler A."/>
            <person name="Nagy L.G."/>
            <person name="Floudas D."/>
            <person name="Copeland A."/>
            <person name="Barry K.W."/>
            <person name="Cichocki N."/>
            <person name="Veneault-Fourrey C."/>
            <person name="LaButti K."/>
            <person name="Lindquist E.A."/>
            <person name="Lipzen A."/>
            <person name="Lundell T."/>
            <person name="Morin E."/>
            <person name="Murat C."/>
            <person name="Sun H."/>
            <person name="Tunlid A."/>
            <person name="Henrissat B."/>
            <person name="Grigoriev I.V."/>
            <person name="Hibbett D.S."/>
            <person name="Martin F."/>
            <person name="Nordberg H.P."/>
            <person name="Cantor M.N."/>
            <person name="Hua S.X."/>
        </authorList>
    </citation>
    <scope>NUCLEOTIDE SEQUENCE [LARGE SCALE GENOMIC DNA]</scope>
    <source>
        <strain evidence="2 3">F 1598</strain>
    </source>
</reference>
<name>A0A0C3GP09_PILCF</name>
<dbReference type="AlphaFoldDB" id="A0A0C3GP09"/>
<sequence length="69" mass="7102">MTDDDEVAGKGAYQEGGGNGSNPRPTIITRYHVVVVVVTAAIPEETSACESLVRAGGGVDSDLIQPNTD</sequence>
<dbReference type="Proteomes" id="UP000054166">
    <property type="component" value="Unassembled WGS sequence"/>
</dbReference>
<dbReference type="InParanoid" id="A0A0C3GP09"/>
<keyword evidence="3" id="KW-1185">Reference proteome</keyword>
<proteinExistence type="predicted"/>
<evidence type="ECO:0000313" key="3">
    <source>
        <dbReference type="Proteomes" id="UP000054166"/>
    </source>
</evidence>
<dbReference type="HOGENOM" id="CLU_2776779_0_0_1"/>
<organism evidence="2 3">
    <name type="scientific">Piloderma croceum (strain F 1598)</name>
    <dbReference type="NCBI Taxonomy" id="765440"/>
    <lineage>
        <taxon>Eukaryota</taxon>
        <taxon>Fungi</taxon>
        <taxon>Dikarya</taxon>
        <taxon>Basidiomycota</taxon>
        <taxon>Agaricomycotina</taxon>
        <taxon>Agaricomycetes</taxon>
        <taxon>Agaricomycetidae</taxon>
        <taxon>Atheliales</taxon>
        <taxon>Atheliaceae</taxon>
        <taxon>Piloderma</taxon>
    </lineage>
</organism>
<reference evidence="3" key="2">
    <citation type="submission" date="2015-01" db="EMBL/GenBank/DDBJ databases">
        <title>Evolutionary Origins and Diversification of the Mycorrhizal Mutualists.</title>
        <authorList>
            <consortium name="DOE Joint Genome Institute"/>
            <consortium name="Mycorrhizal Genomics Consortium"/>
            <person name="Kohler A."/>
            <person name="Kuo A."/>
            <person name="Nagy L.G."/>
            <person name="Floudas D."/>
            <person name="Copeland A."/>
            <person name="Barry K.W."/>
            <person name="Cichocki N."/>
            <person name="Veneault-Fourrey C."/>
            <person name="LaButti K."/>
            <person name="Lindquist E.A."/>
            <person name="Lipzen A."/>
            <person name="Lundell T."/>
            <person name="Morin E."/>
            <person name="Murat C."/>
            <person name="Riley R."/>
            <person name="Ohm R."/>
            <person name="Sun H."/>
            <person name="Tunlid A."/>
            <person name="Henrissat B."/>
            <person name="Grigoriev I.V."/>
            <person name="Hibbett D.S."/>
            <person name="Martin F."/>
        </authorList>
    </citation>
    <scope>NUCLEOTIDE SEQUENCE [LARGE SCALE GENOMIC DNA]</scope>
    <source>
        <strain evidence="3">F 1598</strain>
    </source>
</reference>
<accession>A0A0C3GP09</accession>
<evidence type="ECO:0000313" key="2">
    <source>
        <dbReference type="EMBL" id="KIM92301.1"/>
    </source>
</evidence>
<dbReference type="EMBL" id="KN832970">
    <property type="protein sequence ID" value="KIM92301.1"/>
    <property type="molecule type" value="Genomic_DNA"/>
</dbReference>
<gene>
    <name evidence="2" type="ORF">PILCRDRAFT_367</name>
</gene>
<protein>
    <submittedName>
        <fullName evidence="2">Uncharacterized protein</fullName>
    </submittedName>
</protein>
<feature type="region of interest" description="Disordered" evidence="1">
    <location>
        <begin position="1"/>
        <end position="25"/>
    </location>
</feature>
<evidence type="ECO:0000256" key="1">
    <source>
        <dbReference type="SAM" id="MobiDB-lite"/>
    </source>
</evidence>